<dbReference type="Pfam" id="PF13424">
    <property type="entry name" value="TPR_12"/>
    <property type="match status" value="1"/>
</dbReference>
<dbReference type="InterPro" id="IPR019734">
    <property type="entry name" value="TPR_rpt"/>
</dbReference>
<dbReference type="SUPFAM" id="SSF48452">
    <property type="entry name" value="TPR-like"/>
    <property type="match status" value="1"/>
</dbReference>
<keyword evidence="2" id="KW-1133">Transmembrane helix</keyword>
<name>A0A2Z4Y4T6_SUMC1</name>
<feature type="transmembrane region" description="Helical" evidence="2">
    <location>
        <begin position="276"/>
        <end position="295"/>
    </location>
</feature>
<evidence type="ECO:0000313" key="5">
    <source>
        <dbReference type="Proteomes" id="UP000262583"/>
    </source>
</evidence>
<dbReference type="Proteomes" id="UP000262583">
    <property type="component" value="Chromosome"/>
</dbReference>
<keyword evidence="3" id="KW-0732">Signal</keyword>
<keyword evidence="2" id="KW-0812">Transmembrane</keyword>
<protein>
    <submittedName>
        <fullName evidence="4">Uncharacterized protein</fullName>
    </submittedName>
</protein>
<dbReference type="KEGG" id="schv:BRCON_0678"/>
<dbReference type="PANTHER" id="PTHR12558:SF13">
    <property type="entry name" value="CELL DIVISION CYCLE PROTEIN 27 HOMOLOG"/>
    <property type="match status" value="1"/>
</dbReference>
<evidence type="ECO:0000256" key="1">
    <source>
        <dbReference type="PROSITE-ProRule" id="PRU00339"/>
    </source>
</evidence>
<dbReference type="InterPro" id="IPR011990">
    <property type="entry name" value="TPR-like_helical_dom_sf"/>
</dbReference>
<dbReference type="AlphaFoldDB" id="A0A2Z4Y4T6"/>
<accession>A0A2Z4Y4T6</accession>
<dbReference type="PANTHER" id="PTHR12558">
    <property type="entry name" value="CELL DIVISION CYCLE 16,23,27"/>
    <property type="match status" value="1"/>
</dbReference>
<evidence type="ECO:0000313" key="4">
    <source>
        <dbReference type="EMBL" id="AXA35455.1"/>
    </source>
</evidence>
<dbReference type="PROSITE" id="PS50005">
    <property type="entry name" value="TPR"/>
    <property type="match status" value="1"/>
</dbReference>
<dbReference type="SMART" id="SM00028">
    <property type="entry name" value="TPR"/>
    <property type="match status" value="3"/>
</dbReference>
<organism evidence="4 5">
    <name type="scientific">Sumerlaea chitinivorans</name>
    <dbReference type="NCBI Taxonomy" id="2250252"/>
    <lineage>
        <taxon>Bacteria</taxon>
        <taxon>Candidatus Sumerlaeota</taxon>
        <taxon>Candidatus Sumerlaeia</taxon>
        <taxon>Candidatus Sumerlaeales</taxon>
        <taxon>Candidatus Sumerlaeaceae</taxon>
        <taxon>Candidatus Sumerlaea</taxon>
    </lineage>
</organism>
<evidence type="ECO:0000256" key="3">
    <source>
        <dbReference type="SAM" id="SignalP"/>
    </source>
</evidence>
<feature type="chain" id="PRO_5016388647" evidence="3">
    <location>
        <begin position="25"/>
        <end position="326"/>
    </location>
</feature>
<feature type="signal peptide" evidence="3">
    <location>
        <begin position="1"/>
        <end position="24"/>
    </location>
</feature>
<dbReference type="Gene3D" id="1.25.40.10">
    <property type="entry name" value="Tetratricopeptide repeat domain"/>
    <property type="match status" value="2"/>
</dbReference>
<evidence type="ECO:0000256" key="2">
    <source>
        <dbReference type="SAM" id="Phobius"/>
    </source>
</evidence>
<dbReference type="Pfam" id="PF13432">
    <property type="entry name" value="TPR_16"/>
    <property type="match status" value="1"/>
</dbReference>
<keyword evidence="2" id="KW-0472">Membrane</keyword>
<keyword evidence="1" id="KW-0802">TPR repeat</keyword>
<gene>
    <name evidence="4" type="ORF">BRCON_0678</name>
</gene>
<sequence length="326" mass="37809">MVLRFLRALICCVVCILSSAAVHACFYSSYSFSAKSPKRTNLDDLLYDRLLAEEKERGGSQFFVREAKELSREYPTKRSDPAFLNDYAYVTYMSGNLMEALRIWEEARKIAPDDYQTLCNLATAFHLQGKFDEAISLLTQATKLRPNFRYGAEELHIRLLEHLKKQREDPLYITRELLLPELTPAWQKRRDPPNRFEAENLPKDLKQGLTELLKQFPKSGDTWFVLALLLESSKDYHRARLAYQKALKTGCGQSEALHSYMKKYVAFEESRNPIHYVGRMFLGAFILTLVVFFGARLWNLLRDVIDDIRETRERSSEAAGKARKDL</sequence>
<reference evidence="4 5" key="1">
    <citation type="submission" date="2018-05" db="EMBL/GenBank/DDBJ databases">
        <title>A metagenomic window into the 2 km-deep terrestrial subsurface aquifer revealed taxonomically and functionally diverse microbial community comprising novel uncultured bacterial lineages.</title>
        <authorList>
            <person name="Kadnikov V.V."/>
            <person name="Mardanov A.V."/>
            <person name="Beletsky A.V."/>
            <person name="Banks D."/>
            <person name="Pimenov N.V."/>
            <person name="Frank Y.A."/>
            <person name="Karnachuk O.V."/>
            <person name="Ravin N.V."/>
        </authorList>
    </citation>
    <scope>NUCLEOTIDE SEQUENCE [LARGE SCALE GENOMIC DNA]</scope>
    <source>
        <strain evidence="4">BY</strain>
    </source>
</reference>
<proteinExistence type="predicted"/>
<feature type="repeat" description="TPR" evidence="1">
    <location>
        <begin position="115"/>
        <end position="148"/>
    </location>
</feature>
<dbReference type="EMBL" id="CP030759">
    <property type="protein sequence ID" value="AXA35455.1"/>
    <property type="molecule type" value="Genomic_DNA"/>
</dbReference>